<dbReference type="GO" id="GO:0005737">
    <property type="term" value="C:cytoplasm"/>
    <property type="evidence" value="ECO:0007669"/>
    <property type="project" value="TreeGrafter"/>
</dbReference>
<evidence type="ECO:0000256" key="5">
    <source>
        <dbReference type="PIRSR" id="PIRSR604450-51"/>
    </source>
</evidence>
<dbReference type="NCBIfam" id="TIGR00260">
    <property type="entry name" value="thrC"/>
    <property type="match status" value="1"/>
</dbReference>
<comment type="cofactor">
    <cofactor evidence="1 5">
        <name>pyridoxal 5'-phosphate</name>
        <dbReference type="ChEBI" id="CHEBI:597326"/>
    </cofactor>
</comment>
<dbReference type="Gene3D" id="3.40.50.1100">
    <property type="match status" value="2"/>
</dbReference>
<dbReference type="Pfam" id="PF14821">
    <property type="entry name" value="Thr_synth_N"/>
    <property type="match status" value="1"/>
</dbReference>
<evidence type="ECO:0000259" key="7">
    <source>
        <dbReference type="Pfam" id="PF14821"/>
    </source>
</evidence>
<dbReference type="InterPro" id="IPR036052">
    <property type="entry name" value="TrpB-like_PALP_sf"/>
</dbReference>
<evidence type="ECO:0000313" key="9">
    <source>
        <dbReference type="EMBL" id="CUW13378.1"/>
    </source>
</evidence>
<dbReference type="InterPro" id="IPR001926">
    <property type="entry name" value="TrpB-like_PALP"/>
</dbReference>
<feature type="modified residue" description="N6-(pyridoxal phosphate)lysine" evidence="5">
    <location>
        <position position="111"/>
    </location>
</feature>
<evidence type="ECO:0000313" key="10">
    <source>
        <dbReference type="Proteomes" id="UP000198868"/>
    </source>
</evidence>
<dbReference type="Pfam" id="PF00291">
    <property type="entry name" value="PALP"/>
    <property type="match status" value="1"/>
</dbReference>
<feature type="domain" description="Tryptophan synthase beta chain-like PALP" evidence="6">
    <location>
        <begin position="103"/>
        <end position="367"/>
    </location>
</feature>
<dbReference type="Gene3D" id="3.90.1380.10">
    <property type="entry name" value="Threonine synthase, N-terminal domain"/>
    <property type="match status" value="1"/>
</dbReference>
<comment type="caution">
    <text evidence="8">The sequence shown here is derived from an EMBL/GenBank/DDBJ whole genome shotgun (WGS) entry which is preliminary data.</text>
</comment>
<dbReference type="InterPro" id="IPR004450">
    <property type="entry name" value="Thr_synthase-like"/>
</dbReference>
<keyword evidence="8" id="KW-0456">Lyase</keyword>
<keyword evidence="11" id="KW-1185">Reference proteome</keyword>
<evidence type="ECO:0000256" key="2">
    <source>
        <dbReference type="ARBA" id="ARBA00005517"/>
    </source>
</evidence>
<reference evidence="10 11" key="1">
    <citation type="submission" date="2015-12" db="EMBL/GenBank/DDBJ databases">
        <authorList>
            <person name="Andreevskaya M."/>
        </authorList>
    </citation>
    <scope>NUCLEOTIDE SEQUENCE [LARGE SCALE GENOMIC DNA]</scope>
    <source>
        <strain evidence="9 11">KSL4-2</strain>
        <strain evidence="8 10">PL111</strain>
    </source>
</reference>
<dbReference type="PANTHER" id="PTHR43515:SF1">
    <property type="entry name" value="THREONINE SYNTHASE-LIKE 1"/>
    <property type="match status" value="1"/>
</dbReference>
<keyword evidence="3 5" id="KW-0663">Pyridoxal phosphate</keyword>
<name>A0AAN2QVG2_9LACO</name>
<dbReference type="EC" id="4.2.3.1" evidence="4"/>
<dbReference type="InterPro" id="IPR037158">
    <property type="entry name" value="Thr_synth_N_sf"/>
</dbReference>
<dbReference type="SUPFAM" id="SSF53686">
    <property type="entry name" value="Tryptophan synthase beta subunit-like PLP-dependent enzymes"/>
    <property type="match status" value="1"/>
</dbReference>
<dbReference type="Pfam" id="PF24857">
    <property type="entry name" value="THR4_C"/>
    <property type="match status" value="1"/>
</dbReference>
<evidence type="ECO:0000259" key="6">
    <source>
        <dbReference type="Pfam" id="PF00291"/>
    </source>
</evidence>
<accession>A0AAN2QVG2</accession>
<sequence>MMKYVSTRGQAPAVTASQAILNGISPDGGLYVPEKWPEISLDWSVLKTQTYSDLATLIFDAFFDDFSVSEIDYIIKKAYGKQWETDNVVSFHEENDLTYIELFHGPTLAFKDVALQALPHLMTTAAKKQAMSDKIVILTATSGDTGTAAMSGFGDVSQTEIIVFYPEEGVSEIQRQQMQTETADNAHVIAITGNFDDAQKAVKTLLADESLAKDLKAEGLRFSSANSINIGRLVPQIVYYIYAYAQLIKDEKIKAGDEINIVVPTGNFGNVLAAYYASQIGLPVKQFIVASNENNVLTDFFTTGKYDSNRHFKVTNAPAMDILVSSNLERLLYFASGQNSDEIQAYMTALQEDGAYVIKPDTRANLNKFVAAFATQDQVSETIKKIANATNYTIDPHTAVGRYAYEQTAVTGPTLIAATASPYKFSETVLQALNMAPVSGQAALAQLSKMTGTEIPIQIATLFNKPIRHKQVIDSKQILATLKHEIF</sequence>
<protein>
    <recommendedName>
        <fullName evidence="4">Threonine synthase</fullName>
        <ecNumber evidence="4">4.2.3.1</ecNumber>
    </recommendedName>
</protein>
<evidence type="ECO:0000256" key="4">
    <source>
        <dbReference type="NCBIfam" id="TIGR00260"/>
    </source>
</evidence>
<dbReference type="EMBL" id="FBTU01000017">
    <property type="protein sequence ID" value="CUW11672.1"/>
    <property type="molecule type" value="Genomic_DNA"/>
</dbReference>
<feature type="domain" description="Threonine synthase N-terminal" evidence="7">
    <location>
        <begin position="3"/>
        <end position="79"/>
    </location>
</feature>
<organism evidence="8 10">
    <name type="scientific">Leuconostoc inhae</name>
    <dbReference type="NCBI Taxonomy" id="178001"/>
    <lineage>
        <taxon>Bacteria</taxon>
        <taxon>Bacillati</taxon>
        <taxon>Bacillota</taxon>
        <taxon>Bacilli</taxon>
        <taxon>Lactobacillales</taxon>
        <taxon>Lactobacillaceae</taxon>
        <taxon>Leuconostoc</taxon>
    </lineage>
</organism>
<dbReference type="GO" id="GO:0009088">
    <property type="term" value="P:threonine biosynthetic process"/>
    <property type="evidence" value="ECO:0007669"/>
    <property type="project" value="UniProtKB-UniRule"/>
</dbReference>
<dbReference type="InterPro" id="IPR029144">
    <property type="entry name" value="Thr_synth_N"/>
</dbReference>
<evidence type="ECO:0000256" key="1">
    <source>
        <dbReference type="ARBA" id="ARBA00001933"/>
    </source>
</evidence>
<dbReference type="EMBL" id="FBTB01000017">
    <property type="protein sequence ID" value="CUW13378.1"/>
    <property type="molecule type" value="Genomic_DNA"/>
</dbReference>
<dbReference type="CDD" id="cd01560">
    <property type="entry name" value="Thr-synth_2"/>
    <property type="match status" value="1"/>
</dbReference>
<dbReference type="GO" id="GO:0004795">
    <property type="term" value="F:threonine synthase activity"/>
    <property type="evidence" value="ECO:0007669"/>
    <property type="project" value="UniProtKB-UniRule"/>
</dbReference>
<comment type="similarity">
    <text evidence="2">Belongs to the threonine synthase family.</text>
</comment>
<dbReference type="Proteomes" id="UP000198868">
    <property type="component" value="Unassembled WGS sequence"/>
</dbReference>
<evidence type="ECO:0000256" key="3">
    <source>
        <dbReference type="ARBA" id="ARBA00022898"/>
    </source>
</evidence>
<dbReference type="PANTHER" id="PTHR43515">
    <property type="entry name" value="THREONINE SYNTHASE-LIKE 1"/>
    <property type="match status" value="1"/>
</dbReference>
<dbReference type="AlphaFoldDB" id="A0AAN2QVG2"/>
<proteinExistence type="inferred from homology"/>
<evidence type="ECO:0000313" key="8">
    <source>
        <dbReference type="EMBL" id="CUW11672.1"/>
    </source>
</evidence>
<evidence type="ECO:0000313" key="11">
    <source>
        <dbReference type="Proteomes" id="UP000199047"/>
    </source>
</evidence>
<dbReference type="Proteomes" id="UP000199047">
    <property type="component" value="Unassembled WGS sequence"/>
</dbReference>
<gene>
    <name evidence="9" type="ORF">KSL4_1029</name>
    <name evidence="8" type="ORF">PL111_0267</name>
</gene>